<dbReference type="PATRIC" id="fig|927665.4.peg.201"/>
<reference evidence="1 2" key="1">
    <citation type="submission" date="2013-04" db="EMBL/GenBank/DDBJ databases">
        <title>The Genome Sequence of Parabacteroides goldsteinii DSM 19448.</title>
        <authorList>
            <consortium name="The Broad Institute Genomics Platform"/>
            <person name="Earl A."/>
            <person name="Ward D."/>
            <person name="Feldgarden M."/>
            <person name="Gevers D."/>
            <person name="Martens E."/>
            <person name="Sakamoto M."/>
            <person name="Benno Y."/>
            <person name="Song Y."/>
            <person name="Liu C."/>
            <person name="Lee J."/>
            <person name="Bolanos M."/>
            <person name="Vaisanen M.L."/>
            <person name="Finegold S.M."/>
            <person name="Walker B."/>
            <person name="Young S."/>
            <person name="Zeng Q."/>
            <person name="Gargeya S."/>
            <person name="Fitzgerald M."/>
            <person name="Haas B."/>
            <person name="Abouelleil A."/>
            <person name="Allen A.W."/>
            <person name="Alvarado L."/>
            <person name="Arachchi H.M."/>
            <person name="Berlin A.M."/>
            <person name="Chapman S.B."/>
            <person name="Gainer-Dewar J."/>
            <person name="Goldberg J."/>
            <person name="Griggs A."/>
            <person name="Gujja S."/>
            <person name="Hansen M."/>
            <person name="Howarth C."/>
            <person name="Imamovic A."/>
            <person name="Ireland A."/>
            <person name="Larimer J."/>
            <person name="McCowan C."/>
            <person name="Murphy C."/>
            <person name="Pearson M."/>
            <person name="Poon T.W."/>
            <person name="Priest M."/>
            <person name="Roberts A."/>
            <person name="Saif S."/>
            <person name="Shea T."/>
            <person name="Sisk P."/>
            <person name="Sykes S."/>
            <person name="Wortman J."/>
            <person name="Nusbaum C."/>
            <person name="Birren B."/>
        </authorList>
    </citation>
    <scope>NUCLEOTIDE SEQUENCE [LARGE SCALE GENOMIC DNA]</scope>
    <source>
        <strain evidence="1 2">DSM 19448</strain>
    </source>
</reference>
<name>A0A0F5JR70_9BACT</name>
<comment type="caution">
    <text evidence="1">The sequence shown here is derived from an EMBL/GenBank/DDBJ whole genome shotgun (WGS) entry which is preliminary data.</text>
</comment>
<evidence type="ECO:0000313" key="2">
    <source>
        <dbReference type="Proteomes" id="UP000033047"/>
    </source>
</evidence>
<gene>
    <name evidence="1" type="ORF">HMPREF1535_00199</name>
</gene>
<evidence type="ECO:0000313" key="1">
    <source>
        <dbReference type="EMBL" id="KKB59927.1"/>
    </source>
</evidence>
<accession>A0A0F5JR70</accession>
<dbReference type="HOGENOM" id="CLU_124821_0_0_10"/>
<organism evidence="1 2">
    <name type="scientific">Parabacteroides goldsteinii DSM 19448 = WAL 12034</name>
    <dbReference type="NCBI Taxonomy" id="927665"/>
    <lineage>
        <taxon>Bacteria</taxon>
        <taxon>Pseudomonadati</taxon>
        <taxon>Bacteroidota</taxon>
        <taxon>Bacteroidia</taxon>
        <taxon>Bacteroidales</taxon>
        <taxon>Tannerellaceae</taxon>
        <taxon>Parabacteroides</taxon>
    </lineage>
</organism>
<proteinExistence type="predicted"/>
<dbReference type="AlphaFoldDB" id="A0A0F5JR70"/>
<dbReference type="EMBL" id="AQHV01000001">
    <property type="protein sequence ID" value="KKB59927.1"/>
    <property type="molecule type" value="Genomic_DNA"/>
</dbReference>
<sequence length="192" mass="20653">MISAVGIKKILYADTSVVTADITPEIAKTLIQAAITAKNEVQNVHGETWQIEESEASVTGHKNQLNGQNYRYDTTPGDITPSFSIGQYDWKTKADMMGGEAVKKGGSGADKDEVVGWKRPTGKVVINKALFCLTDDHVWFIFPNAQIVARESNTDKAIAIAVKGLVQTSKVAGVSSEYNYEESAVGSLVAEG</sequence>
<protein>
    <submittedName>
        <fullName evidence="1">Uncharacterized protein</fullName>
    </submittedName>
</protein>
<dbReference type="RefSeq" id="WP_046145031.1">
    <property type="nucleotide sequence ID" value="NZ_KQ033912.1"/>
</dbReference>
<dbReference type="Proteomes" id="UP000033047">
    <property type="component" value="Unassembled WGS sequence"/>
</dbReference>
<dbReference type="STRING" id="927665.HMPREF1535_00199"/>